<accession>A0A644X000</accession>
<evidence type="ECO:0000313" key="1">
    <source>
        <dbReference type="EMBL" id="MPM09465.1"/>
    </source>
</evidence>
<protein>
    <recommendedName>
        <fullName evidence="2">Lipoprotein</fullName>
    </recommendedName>
</protein>
<organism evidence="1">
    <name type="scientific">bioreactor metagenome</name>
    <dbReference type="NCBI Taxonomy" id="1076179"/>
    <lineage>
        <taxon>unclassified sequences</taxon>
        <taxon>metagenomes</taxon>
        <taxon>ecological metagenomes</taxon>
    </lineage>
</organism>
<comment type="caution">
    <text evidence="1">The sequence shown here is derived from an EMBL/GenBank/DDBJ whole genome shotgun (WGS) entry which is preliminary data.</text>
</comment>
<proteinExistence type="predicted"/>
<name>A0A644X000_9ZZZZ</name>
<gene>
    <name evidence="1" type="ORF">SDC9_55783</name>
</gene>
<dbReference type="AlphaFoldDB" id="A0A644X000"/>
<evidence type="ECO:0008006" key="2">
    <source>
        <dbReference type="Google" id="ProtNLM"/>
    </source>
</evidence>
<sequence>MKTKSLLLALTLALATTAFVACGNNKDADKTTEEKPSTTEEQKTDVVTTASIVNDNSAFEKGISKEGTWIVALLNDLTFDKELVVDGDFKNGKKDATTGEETYQRKIALYTQDENKKVTNRFTLTAPKITFNSINGSLEHGTFKGDVYVSGKNFKLVNQVIEGNIYFLNQEAKDTFKIADKEDDTKTSITGVQELKAE</sequence>
<dbReference type="PROSITE" id="PS51257">
    <property type="entry name" value="PROKAR_LIPOPROTEIN"/>
    <property type="match status" value="1"/>
</dbReference>
<reference evidence="1" key="1">
    <citation type="submission" date="2019-08" db="EMBL/GenBank/DDBJ databases">
        <authorList>
            <person name="Kucharzyk K."/>
            <person name="Murdoch R.W."/>
            <person name="Higgins S."/>
            <person name="Loffler F."/>
        </authorList>
    </citation>
    <scope>NUCLEOTIDE SEQUENCE</scope>
</reference>
<dbReference type="EMBL" id="VSSQ01001572">
    <property type="protein sequence ID" value="MPM09465.1"/>
    <property type="molecule type" value="Genomic_DNA"/>
</dbReference>